<sequence length="128" mass="13418">MSLAALLVHVSAWAAYFAASRSMTIAWWFAIHAAAVCLVVIGVGPVALPIVACVLLVGSIVSTATYSKASRFAWTHDEPIRVGPAAYPLEMSNAQKRLLGASIAVCVLSLLLAYAVPVALLLAVGTRR</sequence>
<evidence type="ECO:0000256" key="1">
    <source>
        <dbReference type="SAM" id="Phobius"/>
    </source>
</evidence>
<evidence type="ECO:0000313" key="3">
    <source>
        <dbReference type="Proteomes" id="UP000039324"/>
    </source>
</evidence>
<name>A0A0G4J4Q6_PLABS</name>
<gene>
    <name evidence="2" type="ORF">PBRA_009081</name>
</gene>
<organism evidence="2 3">
    <name type="scientific">Plasmodiophora brassicae</name>
    <name type="common">Clubroot disease agent</name>
    <dbReference type="NCBI Taxonomy" id="37360"/>
    <lineage>
        <taxon>Eukaryota</taxon>
        <taxon>Sar</taxon>
        <taxon>Rhizaria</taxon>
        <taxon>Endomyxa</taxon>
        <taxon>Phytomyxea</taxon>
        <taxon>Plasmodiophorida</taxon>
        <taxon>Plasmodiophoridae</taxon>
        <taxon>Plasmodiophora</taxon>
    </lineage>
</organism>
<reference evidence="2 3" key="1">
    <citation type="submission" date="2015-02" db="EMBL/GenBank/DDBJ databases">
        <authorList>
            <person name="Chooi Y.-H."/>
        </authorList>
    </citation>
    <scope>NUCLEOTIDE SEQUENCE [LARGE SCALE GENOMIC DNA]</scope>
    <source>
        <strain evidence="2">E3</strain>
    </source>
</reference>
<dbReference type="AlphaFoldDB" id="A0A0G4J4Q6"/>
<feature type="transmembrane region" description="Helical" evidence="1">
    <location>
        <begin position="46"/>
        <end position="66"/>
    </location>
</feature>
<dbReference type="EMBL" id="CDSF01000129">
    <property type="protein sequence ID" value="CEP02497.1"/>
    <property type="molecule type" value="Genomic_DNA"/>
</dbReference>
<keyword evidence="1" id="KW-1133">Transmembrane helix</keyword>
<evidence type="ECO:0000313" key="2">
    <source>
        <dbReference type="EMBL" id="CEP02497.1"/>
    </source>
</evidence>
<dbReference type="Proteomes" id="UP000039324">
    <property type="component" value="Unassembled WGS sequence"/>
</dbReference>
<keyword evidence="3" id="KW-1185">Reference proteome</keyword>
<keyword evidence="1" id="KW-0472">Membrane</keyword>
<proteinExistence type="predicted"/>
<accession>A0A0G4J4Q6</accession>
<keyword evidence="1" id="KW-0812">Transmembrane</keyword>
<feature type="transmembrane region" description="Helical" evidence="1">
    <location>
        <begin position="98"/>
        <end position="124"/>
    </location>
</feature>
<protein>
    <submittedName>
        <fullName evidence="2">Uncharacterized protein</fullName>
    </submittedName>
</protein>